<gene>
    <name evidence="2" type="ORF">EYC80_001376</name>
</gene>
<dbReference type="EMBL" id="VIGI01000006">
    <property type="protein sequence ID" value="KAB8299300.1"/>
    <property type="molecule type" value="Genomic_DNA"/>
</dbReference>
<reference evidence="2 3" key="1">
    <citation type="submission" date="2019-06" db="EMBL/GenBank/DDBJ databases">
        <title>Genome Sequence of the Brown Rot Fungal Pathogen Monilinia laxa.</title>
        <authorList>
            <person name="De Miccolis Angelini R.M."/>
            <person name="Landi L."/>
            <person name="Abate D."/>
            <person name="Pollastro S."/>
            <person name="Romanazzi G."/>
            <person name="Faretra F."/>
        </authorList>
    </citation>
    <scope>NUCLEOTIDE SEQUENCE [LARGE SCALE GENOMIC DNA]</scope>
    <source>
        <strain evidence="2 3">Mlax316</strain>
    </source>
</reference>
<feature type="compositionally biased region" description="Basic residues" evidence="1">
    <location>
        <begin position="143"/>
        <end position="159"/>
    </location>
</feature>
<name>A0A5N6K965_MONLA</name>
<evidence type="ECO:0000313" key="2">
    <source>
        <dbReference type="EMBL" id="KAB8299300.1"/>
    </source>
</evidence>
<sequence>MSIGYLDIRVLILADLMDLVVEFYKNDRNSLYITQSSIKQLQLRNSNFIRYLKRQLPKRLNHQFIILPLAINSIILNPTLNPKSKQFPLLSHSPLSTYLSLPLLLPTTSPHPLPPLRFSPIPPPPTYLRNRRDQEPRTSRITSPKRRITSHNRRRRSHT</sequence>
<accession>A0A5N6K965</accession>
<dbReference type="Proteomes" id="UP000326757">
    <property type="component" value="Unassembled WGS sequence"/>
</dbReference>
<keyword evidence="3" id="KW-1185">Reference proteome</keyword>
<dbReference type="AlphaFoldDB" id="A0A5N6K965"/>
<feature type="region of interest" description="Disordered" evidence="1">
    <location>
        <begin position="114"/>
        <end position="159"/>
    </location>
</feature>
<feature type="compositionally biased region" description="Pro residues" evidence="1">
    <location>
        <begin position="114"/>
        <end position="126"/>
    </location>
</feature>
<proteinExistence type="predicted"/>
<evidence type="ECO:0000313" key="3">
    <source>
        <dbReference type="Proteomes" id="UP000326757"/>
    </source>
</evidence>
<protein>
    <submittedName>
        <fullName evidence="2">Uncharacterized protein</fullName>
    </submittedName>
</protein>
<comment type="caution">
    <text evidence="2">The sequence shown here is derived from an EMBL/GenBank/DDBJ whole genome shotgun (WGS) entry which is preliminary data.</text>
</comment>
<organism evidence="2 3">
    <name type="scientific">Monilinia laxa</name>
    <name type="common">Brown rot fungus</name>
    <name type="synonym">Sclerotinia laxa</name>
    <dbReference type="NCBI Taxonomy" id="61186"/>
    <lineage>
        <taxon>Eukaryota</taxon>
        <taxon>Fungi</taxon>
        <taxon>Dikarya</taxon>
        <taxon>Ascomycota</taxon>
        <taxon>Pezizomycotina</taxon>
        <taxon>Leotiomycetes</taxon>
        <taxon>Helotiales</taxon>
        <taxon>Sclerotiniaceae</taxon>
        <taxon>Monilinia</taxon>
    </lineage>
</organism>
<evidence type="ECO:0000256" key="1">
    <source>
        <dbReference type="SAM" id="MobiDB-lite"/>
    </source>
</evidence>